<gene>
    <name evidence="1" type="ORF">J0695_27890</name>
</gene>
<organism evidence="1 2">
    <name type="scientific">Streptomyces beijiangensis</name>
    <dbReference type="NCBI Taxonomy" id="163361"/>
    <lineage>
        <taxon>Bacteria</taxon>
        <taxon>Bacillati</taxon>
        <taxon>Actinomycetota</taxon>
        <taxon>Actinomycetes</taxon>
        <taxon>Kitasatosporales</taxon>
        <taxon>Streptomycetaceae</taxon>
        <taxon>Streptomyces</taxon>
    </lineage>
</organism>
<dbReference type="RefSeq" id="WP_206966517.1">
    <property type="nucleotide sequence ID" value="NZ_BAAAJJ010000012.1"/>
</dbReference>
<keyword evidence="2" id="KW-1185">Reference proteome</keyword>
<dbReference type="EMBL" id="JAFLRJ010000300">
    <property type="protein sequence ID" value="MBO0515582.1"/>
    <property type="molecule type" value="Genomic_DNA"/>
</dbReference>
<evidence type="ECO:0000313" key="1">
    <source>
        <dbReference type="EMBL" id="MBO0515582.1"/>
    </source>
</evidence>
<protein>
    <submittedName>
        <fullName evidence="1">Uncharacterized protein</fullName>
    </submittedName>
</protein>
<dbReference type="AlphaFoldDB" id="A0A939JK95"/>
<reference evidence="1" key="1">
    <citation type="submission" date="2021-03" db="EMBL/GenBank/DDBJ databases">
        <title>Streptomyces poriferae sp. nov., a novel marine sponge-derived Actinobacteria species with anti-MRSA activity.</title>
        <authorList>
            <person name="Sandoval-Powers M."/>
            <person name="Kralova S."/>
            <person name="Nguyen G.-S."/>
            <person name="Fawwal D."/>
            <person name="Degnes K."/>
            <person name="Klinkenberg G."/>
            <person name="Sletta H."/>
            <person name="Wentzel A."/>
            <person name="Liles M.R."/>
        </authorList>
    </citation>
    <scope>NUCLEOTIDE SEQUENCE</scope>
    <source>
        <strain evidence="1">DSM 41794</strain>
    </source>
</reference>
<evidence type="ECO:0000313" key="2">
    <source>
        <dbReference type="Proteomes" id="UP000664167"/>
    </source>
</evidence>
<accession>A0A939JK95</accession>
<proteinExistence type="predicted"/>
<sequence>MLDNLIPRHLISPLVARTVAAALGRAGRLGESDAATLARVVSALLFLAMAASVNAAASVYEILHDIRDQLAVVLPS</sequence>
<dbReference type="Proteomes" id="UP000664167">
    <property type="component" value="Unassembled WGS sequence"/>
</dbReference>
<name>A0A939JK95_9ACTN</name>
<comment type="caution">
    <text evidence="1">The sequence shown here is derived from an EMBL/GenBank/DDBJ whole genome shotgun (WGS) entry which is preliminary data.</text>
</comment>